<feature type="chain" id="PRO_5046111611" evidence="1">
    <location>
        <begin position="22"/>
        <end position="112"/>
    </location>
</feature>
<accession>A0ABS6WIE0</accession>
<dbReference type="RefSeq" id="WP_219157182.1">
    <property type="nucleotide sequence ID" value="NZ_JAHWQX010000001.1"/>
</dbReference>
<dbReference type="Proteomes" id="UP001430804">
    <property type="component" value="Unassembled WGS sequence"/>
</dbReference>
<gene>
    <name evidence="3" type="ORF">KY465_00355</name>
</gene>
<evidence type="ECO:0000256" key="1">
    <source>
        <dbReference type="SAM" id="SignalP"/>
    </source>
</evidence>
<dbReference type="PANTHER" id="PTHR36919:SF3">
    <property type="entry name" value="BLL5882 PROTEIN"/>
    <property type="match status" value="1"/>
</dbReference>
<keyword evidence="4" id="KW-1185">Reference proteome</keyword>
<reference evidence="3" key="1">
    <citation type="submission" date="2021-07" db="EMBL/GenBank/DDBJ databases">
        <title>Pseudohoeflea marina sp. nov. a polyhydroxyalcanoate-producing bacterium.</title>
        <authorList>
            <person name="Zheng W."/>
            <person name="Yu S."/>
            <person name="Huang Y."/>
        </authorList>
    </citation>
    <scope>NUCLEOTIDE SEQUENCE</scope>
    <source>
        <strain evidence="3">DP4N28-3</strain>
    </source>
</reference>
<evidence type="ECO:0000313" key="4">
    <source>
        <dbReference type="Proteomes" id="UP001430804"/>
    </source>
</evidence>
<feature type="signal peptide" evidence="1">
    <location>
        <begin position="1"/>
        <end position="21"/>
    </location>
</feature>
<protein>
    <submittedName>
        <fullName evidence="3">DUF2147 domain-containing protein</fullName>
    </submittedName>
</protein>
<dbReference type="EMBL" id="JAHWQX010000001">
    <property type="protein sequence ID" value="MBW3095722.1"/>
    <property type="molecule type" value="Genomic_DNA"/>
</dbReference>
<feature type="domain" description="DUF2147" evidence="2">
    <location>
        <begin position="66"/>
        <end position="111"/>
    </location>
</feature>
<dbReference type="PANTHER" id="PTHR36919">
    <property type="entry name" value="BLR1215 PROTEIN"/>
    <property type="match status" value="1"/>
</dbReference>
<comment type="caution">
    <text evidence="3">The sequence shown here is derived from an EMBL/GenBank/DDBJ whole genome shotgun (WGS) entry which is preliminary data.</text>
</comment>
<dbReference type="Pfam" id="PF09917">
    <property type="entry name" value="DUF2147"/>
    <property type="match status" value="1"/>
</dbReference>
<dbReference type="InterPro" id="IPR019223">
    <property type="entry name" value="DUF2147"/>
</dbReference>
<evidence type="ECO:0000259" key="2">
    <source>
        <dbReference type="Pfam" id="PF09917"/>
    </source>
</evidence>
<name>A0ABS6WIE0_9HYPH</name>
<sequence>MIRTTTLALALTALMAGPALADPIEGKWRTKSGETAAISKCGGAYCVTLTTGAHKGKQIGRVSGSGGKYKGTITDPKKDKTYAGNATLNGNSLKMQGCVAKILCRSENWKRL</sequence>
<evidence type="ECO:0000313" key="3">
    <source>
        <dbReference type="EMBL" id="MBW3095722.1"/>
    </source>
</evidence>
<keyword evidence="1" id="KW-0732">Signal</keyword>
<organism evidence="3 4">
    <name type="scientific">Pseudohoeflea coraliihabitans</name>
    <dbReference type="NCBI Taxonomy" id="2860393"/>
    <lineage>
        <taxon>Bacteria</taxon>
        <taxon>Pseudomonadati</taxon>
        <taxon>Pseudomonadota</taxon>
        <taxon>Alphaproteobacteria</taxon>
        <taxon>Hyphomicrobiales</taxon>
        <taxon>Rhizobiaceae</taxon>
        <taxon>Pseudohoeflea</taxon>
    </lineage>
</organism>
<proteinExistence type="predicted"/>